<proteinExistence type="predicted"/>
<sequence>MTDRHYDPVDGRDPAGGPASWQIHVAGPAPFPGSVLVAERVKTHDGPELVRRSLPPVKHPTDRARAETLLDNEIRALTRLHARYRAPVPELPSIVGYDFDSATPFVLIEPPKGRFLDGSRTLLIDERRRFLIGLFRALAQLAAVDLVHGSVELSSLCWDGGTAQLVNLEQAVRTGEPSHGGAPAHPGDDVRAAGRVVHELFTGKRIGPADTPNLSGEPEELATLLRDVFAPNPGDRPTAVEMLARLNDREPLPPPVNVRSALQRGYDRFDALRPPHAEPGAAQPLLPPTPPRRPLLRRLFPLAVGFAIVAAATLVTLLVM</sequence>
<accession>A0A7C9RVM8</accession>
<name>A0A7C9RVM8_9PSEU</name>
<gene>
    <name evidence="3" type="ORF">G7043_34630</name>
</gene>
<comment type="caution">
    <text evidence="3">The sequence shown here is derived from an EMBL/GenBank/DDBJ whole genome shotgun (WGS) entry which is preliminary data.</text>
</comment>
<feature type="transmembrane region" description="Helical" evidence="2">
    <location>
        <begin position="299"/>
        <end position="319"/>
    </location>
</feature>
<dbReference type="Gene3D" id="1.10.510.10">
    <property type="entry name" value="Transferase(Phosphotransferase) domain 1"/>
    <property type="match status" value="1"/>
</dbReference>
<organism evidence="3 4">
    <name type="scientific">Lentzea alba</name>
    <dbReference type="NCBI Taxonomy" id="2714351"/>
    <lineage>
        <taxon>Bacteria</taxon>
        <taxon>Bacillati</taxon>
        <taxon>Actinomycetota</taxon>
        <taxon>Actinomycetes</taxon>
        <taxon>Pseudonocardiales</taxon>
        <taxon>Pseudonocardiaceae</taxon>
        <taxon>Lentzea</taxon>
    </lineage>
</organism>
<keyword evidence="2" id="KW-0812">Transmembrane</keyword>
<dbReference type="AlphaFoldDB" id="A0A7C9RVM8"/>
<reference evidence="3 4" key="1">
    <citation type="submission" date="2020-03" db="EMBL/GenBank/DDBJ databases">
        <title>Isolation and identification of active actinomycetes.</title>
        <authorList>
            <person name="Sun X."/>
        </authorList>
    </citation>
    <scope>NUCLEOTIDE SEQUENCE [LARGE SCALE GENOMIC DNA]</scope>
    <source>
        <strain evidence="3 4">NEAU-D13</strain>
    </source>
</reference>
<evidence type="ECO:0008006" key="5">
    <source>
        <dbReference type="Google" id="ProtNLM"/>
    </source>
</evidence>
<evidence type="ECO:0000313" key="3">
    <source>
        <dbReference type="EMBL" id="NGY64070.1"/>
    </source>
</evidence>
<dbReference type="SUPFAM" id="SSF56112">
    <property type="entry name" value="Protein kinase-like (PK-like)"/>
    <property type="match status" value="1"/>
</dbReference>
<feature type="compositionally biased region" description="Basic and acidic residues" evidence="1">
    <location>
        <begin position="1"/>
        <end position="13"/>
    </location>
</feature>
<evidence type="ECO:0000256" key="1">
    <source>
        <dbReference type="SAM" id="MobiDB-lite"/>
    </source>
</evidence>
<dbReference type="RefSeq" id="WP_166052863.1">
    <property type="nucleotide sequence ID" value="NZ_JAAMPJ010000011.1"/>
</dbReference>
<protein>
    <recommendedName>
        <fullName evidence="5">Protein kinase domain-containing protein</fullName>
    </recommendedName>
</protein>
<keyword evidence="4" id="KW-1185">Reference proteome</keyword>
<evidence type="ECO:0000313" key="4">
    <source>
        <dbReference type="Proteomes" id="UP000481360"/>
    </source>
</evidence>
<dbReference type="Proteomes" id="UP000481360">
    <property type="component" value="Unassembled WGS sequence"/>
</dbReference>
<dbReference type="InterPro" id="IPR011009">
    <property type="entry name" value="Kinase-like_dom_sf"/>
</dbReference>
<feature type="region of interest" description="Disordered" evidence="1">
    <location>
        <begin position="270"/>
        <end position="289"/>
    </location>
</feature>
<dbReference type="EMBL" id="JAAMPJ010000011">
    <property type="protein sequence ID" value="NGY64070.1"/>
    <property type="molecule type" value="Genomic_DNA"/>
</dbReference>
<feature type="region of interest" description="Disordered" evidence="1">
    <location>
        <begin position="1"/>
        <end position="22"/>
    </location>
</feature>
<keyword evidence="2" id="KW-0472">Membrane</keyword>
<keyword evidence="2" id="KW-1133">Transmembrane helix</keyword>
<evidence type="ECO:0000256" key="2">
    <source>
        <dbReference type="SAM" id="Phobius"/>
    </source>
</evidence>